<dbReference type="InterPro" id="IPR000551">
    <property type="entry name" value="MerR-type_HTH_dom"/>
</dbReference>
<evidence type="ECO:0000259" key="2">
    <source>
        <dbReference type="PROSITE" id="PS50937"/>
    </source>
</evidence>
<dbReference type="CDD" id="cd04765">
    <property type="entry name" value="HTH_MlrA-like_sg2"/>
    <property type="match status" value="1"/>
</dbReference>
<comment type="caution">
    <text evidence="3">The sequence shown here is derived from an EMBL/GenBank/DDBJ whole genome shotgun (WGS) entry which is preliminary data.</text>
</comment>
<evidence type="ECO:0000313" key="3">
    <source>
        <dbReference type="EMBL" id="GGO16221.1"/>
    </source>
</evidence>
<organism evidence="3 4">
    <name type="scientific">Iodidimonas muriae</name>
    <dbReference type="NCBI Taxonomy" id="261467"/>
    <lineage>
        <taxon>Bacteria</taxon>
        <taxon>Pseudomonadati</taxon>
        <taxon>Pseudomonadota</taxon>
        <taxon>Alphaproteobacteria</taxon>
        <taxon>Iodidimonadales</taxon>
        <taxon>Iodidimonadaceae</taxon>
        <taxon>Iodidimonas</taxon>
    </lineage>
</organism>
<feature type="region of interest" description="Disordered" evidence="1">
    <location>
        <begin position="129"/>
        <end position="193"/>
    </location>
</feature>
<keyword evidence="4" id="KW-1185">Reference proteome</keyword>
<dbReference type="Pfam" id="PF13411">
    <property type="entry name" value="MerR_1"/>
    <property type="match status" value="1"/>
</dbReference>
<dbReference type="PROSITE" id="PS50937">
    <property type="entry name" value="HTH_MERR_2"/>
    <property type="match status" value="1"/>
</dbReference>
<evidence type="ECO:0000256" key="1">
    <source>
        <dbReference type="SAM" id="MobiDB-lite"/>
    </source>
</evidence>
<dbReference type="EMBL" id="BMOV01000011">
    <property type="protein sequence ID" value="GGO16221.1"/>
    <property type="molecule type" value="Genomic_DNA"/>
</dbReference>
<dbReference type="InterPro" id="IPR009061">
    <property type="entry name" value="DNA-bd_dom_put_sf"/>
</dbReference>
<name>A0ABQ2LGF5_9PROT</name>
<feature type="domain" description="HTH merR-type" evidence="2">
    <location>
        <begin position="32"/>
        <end position="100"/>
    </location>
</feature>
<reference evidence="4" key="1">
    <citation type="journal article" date="2019" name="Int. J. Syst. Evol. Microbiol.">
        <title>The Global Catalogue of Microorganisms (GCM) 10K type strain sequencing project: providing services to taxonomists for standard genome sequencing and annotation.</title>
        <authorList>
            <consortium name="The Broad Institute Genomics Platform"/>
            <consortium name="The Broad Institute Genome Sequencing Center for Infectious Disease"/>
            <person name="Wu L."/>
            <person name="Ma J."/>
        </authorList>
    </citation>
    <scope>NUCLEOTIDE SEQUENCE [LARGE SCALE GENOMIC DNA]</scope>
    <source>
        <strain evidence="4">JCM 17843</strain>
    </source>
</reference>
<dbReference type="Proteomes" id="UP000602381">
    <property type="component" value="Unassembled WGS sequence"/>
</dbReference>
<proteinExistence type="predicted"/>
<dbReference type="Gene3D" id="1.10.1660.10">
    <property type="match status" value="1"/>
</dbReference>
<feature type="compositionally biased region" description="Basic and acidic residues" evidence="1">
    <location>
        <begin position="129"/>
        <end position="143"/>
    </location>
</feature>
<feature type="compositionally biased region" description="Basic and acidic residues" evidence="1">
    <location>
        <begin position="15"/>
        <end position="27"/>
    </location>
</feature>
<sequence>MPRTGNGSAAVADGKAGHEKADHEKSDRAFRTIGEVSELLDLPQHVLRFWETRFTHIRPLKRGGNRRYYRPADIDLLCAIKTLLYEEGITIKGVQKRFREQGVRATVLSVLEPSRADEGAELANADKDAAQNDARQDSDHGYPEKAVSAACEDASSGEDGLSADQQPDMSFSGAASGLSAQAVQPGESAPAGLSKKTLGDILAELRELRALLD</sequence>
<gene>
    <name evidence="3" type="ORF">GCM10007972_24990</name>
</gene>
<protein>
    <recommendedName>
        <fullName evidence="2">HTH merR-type domain-containing protein</fullName>
    </recommendedName>
</protein>
<accession>A0ABQ2LGF5</accession>
<dbReference type="SMART" id="SM00422">
    <property type="entry name" value="HTH_MERR"/>
    <property type="match status" value="1"/>
</dbReference>
<feature type="region of interest" description="Disordered" evidence="1">
    <location>
        <begin position="1"/>
        <end position="27"/>
    </location>
</feature>
<evidence type="ECO:0000313" key="4">
    <source>
        <dbReference type="Proteomes" id="UP000602381"/>
    </source>
</evidence>
<dbReference type="SUPFAM" id="SSF46955">
    <property type="entry name" value="Putative DNA-binding domain"/>
    <property type="match status" value="1"/>
</dbReference>